<protein>
    <submittedName>
        <fullName evidence="1">Uncharacterized protein</fullName>
    </submittedName>
</protein>
<name>A0A4D6MRR1_VIGUN</name>
<dbReference type="EMBL" id="CP039352">
    <property type="protein sequence ID" value="QCE04156.1"/>
    <property type="molecule type" value="Genomic_DNA"/>
</dbReference>
<sequence>MFIKTRQGRPCRKGKVVDKETLDTISKLEGSMQNSSTENVEKTFESMFGKEMPGRVC</sequence>
<evidence type="ECO:0000313" key="2">
    <source>
        <dbReference type="Proteomes" id="UP000501690"/>
    </source>
</evidence>
<dbReference type="Proteomes" id="UP000501690">
    <property type="component" value="Linkage Group LG8"/>
</dbReference>
<proteinExistence type="predicted"/>
<organism evidence="1 2">
    <name type="scientific">Vigna unguiculata</name>
    <name type="common">Cowpea</name>
    <dbReference type="NCBI Taxonomy" id="3917"/>
    <lineage>
        <taxon>Eukaryota</taxon>
        <taxon>Viridiplantae</taxon>
        <taxon>Streptophyta</taxon>
        <taxon>Embryophyta</taxon>
        <taxon>Tracheophyta</taxon>
        <taxon>Spermatophyta</taxon>
        <taxon>Magnoliopsida</taxon>
        <taxon>eudicotyledons</taxon>
        <taxon>Gunneridae</taxon>
        <taxon>Pentapetalae</taxon>
        <taxon>rosids</taxon>
        <taxon>fabids</taxon>
        <taxon>Fabales</taxon>
        <taxon>Fabaceae</taxon>
        <taxon>Papilionoideae</taxon>
        <taxon>50 kb inversion clade</taxon>
        <taxon>NPAAA clade</taxon>
        <taxon>indigoferoid/millettioid clade</taxon>
        <taxon>Phaseoleae</taxon>
        <taxon>Vigna</taxon>
    </lineage>
</organism>
<evidence type="ECO:0000313" key="1">
    <source>
        <dbReference type="EMBL" id="QCE04156.1"/>
    </source>
</evidence>
<accession>A0A4D6MRR1</accession>
<reference evidence="1 2" key="1">
    <citation type="submission" date="2019-04" db="EMBL/GenBank/DDBJ databases">
        <title>An improved genome assembly and genetic linkage map for asparagus bean, Vigna unguiculata ssp. sesquipedialis.</title>
        <authorList>
            <person name="Xia Q."/>
            <person name="Zhang R."/>
            <person name="Dong Y."/>
        </authorList>
    </citation>
    <scope>NUCLEOTIDE SEQUENCE [LARGE SCALE GENOMIC DNA]</scope>
    <source>
        <tissue evidence="1">Leaf</tissue>
    </source>
</reference>
<gene>
    <name evidence="1" type="ORF">DEO72_LG8g2189</name>
</gene>
<keyword evidence="2" id="KW-1185">Reference proteome</keyword>
<dbReference type="AlphaFoldDB" id="A0A4D6MRR1"/>